<feature type="compositionally biased region" description="Basic and acidic residues" evidence="1">
    <location>
        <begin position="68"/>
        <end position="88"/>
    </location>
</feature>
<evidence type="ECO:0000313" key="4">
    <source>
        <dbReference type="Proteomes" id="UP000640052"/>
    </source>
</evidence>
<dbReference type="EMBL" id="BOOA01000006">
    <property type="protein sequence ID" value="GIH22769.1"/>
    <property type="molecule type" value="Genomic_DNA"/>
</dbReference>
<dbReference type="AlphaFoldDB" id="A0A919Q5K1"/>
<organism evidence="3 4">
    <name type="scientific">Acrocarpospora phusangensis</name>
    <dbReference type="NCBI Taxonomy" id="1070424"/>
    <lineage>
        <taxon>Bacteria</taxon>
        <taxon>Bacillati</taxon>
        <taxon>Actinomycetota</taxon>
        <taxon>Actinomycetes</taxon>
        <taxon>Streptosporangiales</taxon>
        <taxon>Streptosporangiaceae</taxon>
        <taxon>Acrocarpospora</taxon>
    </lineage>
</organism>
<comment type="caution">
    <text evidence="3">The sequence shown here is derived from an EMBL/GenBank/DDBJ whole genome shotgun (WGS) entry which is preliminary data.</text>
</comment>
<name>A0A919Q5K1_9ACTN</name>
<dbReference type="Proteomes" id="UP000640052">
    <property type="component" value="Unassembled WGS sequence"/>
</dbReference>
<feature type="domain" description="Hydantoinase/oxoprolinase N-terminal" evidence="2">
    <location>
        <begin position="6"/>
        <end position="51"/>
    </location>
</feature>
<evidence type="ECO:0000313" key="3">
    <source>
        <dbReference type="EMBL" id="GIH22769.1"/>
    </source>
</evidence>
<sequence>MTSAIRFAVDIGGTFVDAIACDEATGGLRPHKAPTTPGSPARGVLDAVGGPAGRLDDVEAFVDGTAPRPERHPPAPRRDVGISTDEGRPQVSRMRRAVW</sequence>
<accession>A0A919Q5K1</accession>
<proteinExistence type="predicted"/>
<feature type="region of interest" description="Disordered" evidence="1">
    <location>
        <begin position="62"/>
        <end position="99"/>
    </location>
</feature>
<reference evidence="3" key="1">
    <citation type="submission" date="2021-01" db="EMBL/GenBank/DDBJ databases">
        <title>Whole genome shotgun sequence of Acrocarpospora phusangensis NBRC 108782.</title>
        <authorList>
            <person name="Komaki H."/>
            <person name="Tamura T."/>
        </authorList>
    </citation>
    <scope>NUCLEOTIDE SEQUENCE</scope>
    <source>
        <strain evidence="3">NBRC 108782</strain>
    </source>
</reference>
<keyword evidence="4" id="KW-1185">Reference proteome</keyword>
<evidence type="ECO:0000259" key="2">
    <source>
        <dbReference type="Pfam" id="PF05378"/>
    </source>
</evidence>
<dbReference type="Pfam" id="PF05378">
    <property type="entry name" value="Hydant_A_N"/>
    <property type="match status" value="1"/>
</dbReference>
<dbReference type="InterPro" id="IPR008040">
    <property type="entry name" value="Hydant_A_N"/>
</dbReference>
<protein>
    <recommendedName>
        <fullName evidence="2">Hydantoinase/oxoprolinase N-terminal domain-containing protein</fullName>
    </recommendedName>
</protein>
<dbReference type="RefSeq" id="WP_204039603.1">
    <property type="nucleotide sequence ID" value="NZ_BOOA01000006.1"/>
</dbReference>
<gene>
    <name evidence="3" type="ORF">Aph01nite_10790</name>
</gene>
<evidence type="ECO:0000256" key="1">
    <source>
        <dbReference type="SAM" id="MobiDB-lite"/>
    </source>
</evidence>